<dbReference type="PANTHER" id="PTHR13620">
    <property type="entry name" value="3-5 EXONUCLEASE"/>
    <property type="match status" value="1"/>
</dbReference>
<dbReference type="GO" id="GO:0005737">
    <property type="term" value="C:cytoplasm"/>
    <property type="evidence" value="ECO:0007669"/>
    <property type="project" value="TreeGrafter"/>
</dbReference>
<dbReference type="SUPFAM" id="SSF53098">
    <property type="entry name" value="Ribonuclease H-like"/>
    <property type="match status" value="1"/>
</dbReference>
<dbReference type="InterPro" id="IPR036397">
    <property type="entry name" value="RNaseH_sf"/>
</dbReference>
<keyword evidence="4" id="KW-1185">Reference proteome</keyword>
<sequence length="157" mass="18214">MNDEFISIESHYNPSPHRQRRFTVECFTARILTTVTSTPSVVRSWIYKIRYFHRFRCHKLVVGLGVQWRPSFTAGVSSPPATLQLCVERRCLIFQLLHALSVLVYLRRFLFDPLITFVGVRNHNNEALLRRSKHSLSLSTLDSLLLTLDMSPRREGG</sequence>
<evidence type="ECO:0000256" key="1">
    <source>
        <dbReference type="ARBA" id="ARBA00022722"/>
    </source>
</evidence>
<dbReference type="GO" id="GO:0003676">
    <property type="term" value="F:nucleic acid binding"/>
    <property type="evidence" value="ECO:0007669"/>
    <property type="project" value="InterPro"/>
</dbReference>
<dbReference type="AlphaFoldDB" id="A0AAP0N8U5"/>
<gene>
    <name evidence="3" type="ORF">L1049_001658</name>
</gene>
<dbReference type="Proteomes" id="UP001415857">
    <property type="component" value="Unassembled WGS sequence"/>
</dbReference>
<dbReference type="GO" id="GO:0008408">
    <property type="term" value="F:3'-5' exonuclease activity"/>
    <property type="evidence" value="ECO:0007669"/>
    <property type="project" value="TreeGrafter"/>
</dbReference>
<reference evidence="3 4" key="1">
    <citation type="journal article" date="2024" name="Plant J.">
        <title>Genome sequences and population genomics reveal climatic adaptation and genomic divergence between two closely related sweetgum species.</title>
        <authorList>
            <person name="Xu W.Q."/>
            <person name="Ren C.Q."/>
            <person name="Zhang X.Y."/>
            <person name="Comes H.P."/>
            <person name="Liu X.H."/>
            <person name="Li Y.G."/>
            <person name="Kettle C.J."/>
            <person name="Jalonen R."/>
            <person name="Gaisberger H."/>
            <person name="Ma Y.Z."/>
            <person name="Qiu Y.X."/>
        </authorList>
    </citation>
    <scope>NUCLEOTIDE SEQUENCE [LARGE SCALE GENOMIC DNA]</scope>
    <source>
        <strain evidence="3">Hangzhou</strain>
    </source>
</reference>
<dbReference type="GO" id="GO:0005634">
    <property type="term" value="C:nucleus"/>
    <property type="evidence" value="ECO:0007669"/>
    <property type="project" value="TreeGrafter"/>
</dbReference>
<protein>
    <submittedName>
        <fullName evidence="3">Uncharacterized protein</fullName>
    </submittedName>
</protein>
<accession>A0AAP0N8U5</accession>
<evidence type="ECO:0000256" key="2">
    <source>
        <dbReference type="ARBA" id="ARBA00022801"/>
    </source>
</evidence>
<dbReference type="PANTHER" id="PTHR13620:SF59">
    <property type="entry name" value="POLYNUCLEOTIDYL TRANSFERASE, RIBONUCLEASE H-LIKE SUPERFAMILY PROTEIN"/>
    <property type="match status" value="1"/>
</dbReference>
<comment type="caution">
    <text evidence="3">The sequence shown here is derived from an EMBL/GenBank/DDBJ whole genome shotgun (WGS) entry which is preliminary data.</text>
</comment>
<dbReference type="Gene3D" id="3.30.420.10">
    <property type="entry name" value="Ribonuclease H-like superfamily/Ribonuclease H"/>
    <property type="match status" value="1"/>
</dbReference>
<keyword evidence="1" id="KW-0540">Nuclease</keyword>
<proteinExistence type="predicted"/>
<dbReference type="InterPro" id="IPR051132">
    <property type="entry name" value="3-5_Exonuclease_domain"/>
</dbReference>
<keyword evidence="2" id="KW-0378">Hydrolase</keyword>
<evidence type="ECO:0000313" key="3">
    <source>
        <dbReference type="EMBL" id="KAK9266814.1"/>
    </source>
</evidence>
<evidence type="ECO:0000313" key="4">
    <source>
        <dbReference type="Proteomes" id="UP001415857"/>
    </source>
</evidence>
<organism evidence="3 4">
    <name type="scientific">Liquidambar formosana</name>
    <name type="common">Formosan gum</name>
    <dbReference type="NCBI Taxonomy" id="63359"/>
    <lineage>
        <taxon>Eukaryota</taxon>
        <taxon>Viridiplantae</taxon>
        <taxon>Streptophyta</taxon>
        <taxon>Embryophyta</taxon>
        <taxon>Tracheophyta</taxon>
        <taxon>Spermatophyta</taxon>
        <taxon>Magnoliopsida</taxon>
        <taxon>eudicotyledons</taxon>
        <taxon>Gunneridae</taxon>
        <taxon>Pentapetalae</taxon>
        <taxon>Saxifragales</taxon>
        <taxon>Altingiaceae</taxon>
        <taxon>Liquidambar</taxon>
    </lineage>
</organism>
<dbReference type="InterPro" id="IPR012337">
    <property type="entry name" value="RNaseH-like_sf"/>
</dbReference>
<dbReference type="EMBL" id="JBBPBK010000053">
    <property type="protein sequence ID" value="KAK9266814.1"/>
    <property type="molecule type" value="Genomic_DNA"/>
</dbReference>
<name>A0AAP0N8U5_LIQFO</name>